<feature type="transmembrane region" description="Helical" evidence="5">
    <location>
        <begin position="513"/>
        <end position="530"/>
    </location>
</feature>
<keyword evidence="7" id="KW-1185">Reference proteome</keyword>
<protein>
    <recommendedName>
        <fullName evidence="8">Magnesium transporter</fullName>
    </recommendedName>
</protein>
<evidence type="ECO:0000256" key="5">
    <source>
        <dbReference type="SAM" id="Phobius"/>
    </source>
</evidence>
<dbReference type="GeneID" id="39737382"/>
<dbReference type="Pfam" id="PF05653">
    <property type="entry name" value="Mg_trans_NIPA"/>
    <property type="match status" value="1"/>
</dbReference>
<sequence>MIKLLDFIISIILTSFIKCKTETISIKEKQNSWMDKPWLDYLGVILSISVSVIESFGSTIIKKSHILYAKYKKLIERRESTLSRLEEKNSMNKYNQYSNQSKKKKKYSFLNISMSNIQSSKKICKKRMKEKGILCTKFFCKKIKKERKKNENINEIEDNDYEKEKEKNYVNEGKLKNKKKKSKSDIREPESMDYIYSKNNRKLRKVCSLQPVNIMKSNNLKEELNIIRNKNEDYNTKNISNNNEIFSINYKNMNNSVTNCNSKYKNLYSKNLNTREINKSVTRKGRFLQSFKNSNCCTLKKMKTFNYFYRESKENYNYITNSSYKKNKFKKYIKKNKKYNNTYKFYKKKKNEEKSFSHESLLKSFYTLQGRSINETFMSKDMNFCNEEQLNICFNNNQDYIFYKDIKEKKSEIITMLSKMESRKNRNITTNTTGEYKMYYSSFPPQKSLNHINRKKYIFTDENIYHNSFYNSQNLELKKIYNEQKNSDGEVTRSSTLQLADESYIKKLKKKSYIYFYFGIFFTSIVAPSFNLFSNALLPASMVGFVSVRLICSLLLEKFVLKETQSFYLYIGIPFATIGLILITIFSGKDSKFIDLDYIFKLFFKAESIFLMASELLFTYSVALLSIKYFRKKKKRKNNFLYIFSPFSSGIFGSISTILCKALVIGFMSIIVKDKFRFFQFFLNFKLIILATLTCTVALTEIFYTSYLLKHYHLTHVVSLKSFGNVSFNAINGIFIFNERPSSICAWAFGFLLVLIGIIFLSFENVIPYSLYYLKIYFRRPS</sequence>
<dbReference type="PANTHER" id="PTHR12570">
    <property type="match status" value="1"/>
</dbReference>
<reference evidence="6 7" key="1">
    <citation type="submission" date="2015-04" db="EMBL/GenBank/DDBJ databases">
        <authorList>
            <consortium name="Pathogen Informatics"/>
        </authorList>
    </citation>
    <scope>NUCLEOTIDE SEQUENCE [LARGE SCALE GENOMIC DNA]</scope>
    <source>
        <strain evidence="6 7">SGS1</strain>
    </source>
</reference>
<dbReference type="InterPro" id="IPR008521">
    <property type="entry name" value="Mg_trans_NIPA"/>
</dbReference>
<keyword evidence="2 5" id="KW-0812">Transmembrane</keyword>
<evidence type="ECO:0000256" key="1">
    <source>
        <dbReference type="ARBA" id="ARBA00004141"/>
    </source>
</evidence>
<proteinExistence type="predicted"/>
<feature type="transmembrane region" description="Helical" evidence="5">
    <location>
        <begin position="608"/>
        <end position="627"/>
    </location>
</feature>
<feature type="transmembrane region" description="Helical" evidence="5">
    <location>
        <begin position="744"/>
        <end position="763"/>
    </location>
</feature>
<dbReference type="KEGG" id="prel:PRELSG_1213800"/>
<feature type="transmembrane region" description="Helical" evidence="5">
    <location>
        <begin position="678"/>
        <end position="704"/>
    </location>
</feature>
<evidence type="ECO:0000313" key="6">
    <source>
        <dbReference type="EMBL" id="CRH01254.1"/>
    </source>
</evidence>
<evidence type="ECO:0008006" key="8">
    <source>
        <dbReference type="Google" id="ProtNLM"/>
    </source>
</evidence>
<dbReference type="SUPFAM" id="SSF103481">
    <property type="entry name" value="Multidrug resistance efflux transporter EmrE"/>
    <property type="match status" value="1"/>
</dbReference>
<dbReference type="EMBL" id="LN835307">
    <property type="protein sequence ID" value="CRH01254.1"/>
    <property type="molecule type" value="Genomic_DNA"/>
</dbReference>
<dbReference type="Proteomes" id="UP000220158">
    <property type="component" value="Chromosome 12"/>
</dbReference>
<dbReference type="AlphaFoldDB" id="A0A1J1H8Y7"/>
<accession>A0A1J1H8Y7</accession>
<feature type="transmembrane region" description="Helical" evidence="5">
    <location>
        <begin position="568"/>
        <end position="588"/>
    </location>
</feature>
<dbReference type="InterPro" id="IPR037185">
    <property type="entry name" value="EmrE-like"/>
</dbReference>
<dbReference type="GO" id="GO:0015095">
    <property type="term" value="F:magnesium ion transmembrane transporter activity"/>
    <property type="evidence" value="ECO:0007669"/>
    <property type="project" value="InterPro"/>
</dbReference>
<dbReference type="GO" id="GO:0016020">
    <property type="term" value="C:membrane"/>
    <property type="evidence" value="ECO:0007669"/>
    <property type="project" value="UniProtKB-SubCell"/>
</dbReference>
<gene>
    <name evidence="6" type="ORF">PRELSG_1213800</name>
</gene>
<organism evidence="6 7">
    <name type="scientific">Plasmodium relictum</name>
    <dbReference type="NCBI Taxonomy" id="85471"/>
    <lineage>
        <taxon>Eukaryota</taxon>
        <taxon>Sar</taxon>
        <taxon>Alveolata</taxon>
        <taxon>Apicomplexa</taxon>
        <taxon>Aconoidasida</taxon>
        <taxon>Haemosporida</taxon>
        <taxon>Plasmodiidae</taxon>
        <taxon>Plasmodium</taxon>
        <taxon>Plasmodium (Haemamoeba)</taxon>
    </lineage>
</organism>
<evidence type="ECO:0000256" key="3">
    <source>
        <dbReference type="ARBA" id="ARBA00022989"/>
    </source>
</evidence>
<evidence type="ECO:0000256" key="2">
    <source>
        <dbReference type="ARBA" id="ARBA00022692"/>
    </source>
</evidence>
<dbReference type="PANTHER" id="PTHR12570:SF65">
    <property type="entry name" value="MAGNESIUM TRANSPORTER NIPA9-RELATED"/>
    <property type="match status" value="1"/>
</dbReference>
<name>A0A1J1H8Y7_PLARL</name>
<keyword evidence="4 5" id="KW-0472">Membrane</keyword>
<dbReference type="VEuPathDB" id="PlasmoDB:PRELSG_1213800"/>
<comment type="subcellular location">
    <subcellularLocation>
        <location evidence="1">Membrane</location>
        <topology evidence="1">Multi-pass membrane protein</topology>
    </subcellularLocation>
</comment>
<evidence type="ECO:0000313" key="7">
    <source>
        <dbReference type="Proteomes" id="UP000220158"/>
    </source>
</evidence>
<evidence type="ECO:0000256" key="4">
    <source>
        <dbReference type="ARBA" id="ARBA00023136"/>
    </source>
</evidence>
<dbReference type="OrthoDB" id="387043at2759"/>
<keyword evidence="3 5" id="KW-1133">Transmembrane helix</keyword>
<feature type="transmembrane region" description="Helical" evidence="5">
    <location>
        <begin position="639"/>
        <end position="672"/>
    </location>
</feature>
<dbReference type="RefSeq" id="XP_028534255.1">
    <property type="nucleotide sequence ID" value="XM_028677914.1"/>
</dbReference>